<evidence type="ECO:0000313" key="1">
    <source>
        <dbReference type="EMBL" id="CUO98542.1"/>
    </source>
</evidence>
<organism evidence="2 3">
    <name type="scientific">Bacteroides thetaiotaomicron</name>
    <dbReference type="NCBI Taxonomy" id="818"/>
    <lineage>
        <taxon>Bacteria</taxon>
        <taxon>Pseudomonadati</taxon>
        <taxon>Bacteroidota</taxon>
        <taxon>Bacteroidia</taxon>
        <taxon>Bacteroidales</taxon>
        <taxon>Bacteroidaceae</taxon>
        <taxon>Bacteroides</taxon>
    </lineage>
</organism>
<evidence type="ECO:0000313" key="3">
    <source>
        <dbReference type="Proteomes" id="UP000095541"/>
    </source>
</evidence>
<name>A0A174V113_BACT4</name>
<proteinExistence type="predicted"/>
<protein>
    <submittedName>
        <fullName evidence="2">Uncharacterized protein</fullName>
    </submittedName>
</protein>
<evidence type="ECO:0000313" key="2">
    <source>
        <dbReference type="EMBL" id="CUQ27236.1"/>
    </source>
</evidence>
<gene>
    <name evidence="1" type="ORF">ERS852511_00750</name>
    <name evidence="2" type="ORF">ERS852557_03298</name>
</gene>
<accession>A0A174V113</accession>
<dbReference type="Proteomes" id="UP000095576">
    <property type="component" value="Unassembled WGS sequence"/>
</dbReference>
<evidence type="ECO:0000313" key="4">
    <source>
        <dbReference type="Proteomes" id="UP000095576"/>
    </source>
</evidence>
<dbReference type="Proteomes" id="UP000095541">
    <property type="component" value="Unassembled WGS sequence"/>
</dbReference>
<reference evidence="3 4" key="1">
    <citation type="submission" date="2015-09" db="EMBL/GenBank/DDBJ databases">
        <authorList>
            <consortium name="Pathogen Informatics"/>
        </authorList>
    </citation>
    <scope>NUCLEOTIDE SEQUENCE [LARGE SCALE GENOMIC DNA]</scope>
    <source>
        <strain evidence="1 4">2789STDY5834899</strain>
        <strain evidence="2 3">2789STDY5834945</strain>
    </source>
</reference>
<dbReference type="AlphaFoldDB" id="A0A174V113"/>
<dbReference type="EMBL" id="CZAP01000002">
    <property type="protein sequence ID" value="CUO98542.1"/>
    <property type="molecule type" value="Genomic_DNA"/>
</dbReference>
<sequence>MINIRSYITGLPEKELSFRVVASRFMRIIKSVQPHPNRGNHPFYSYNERLFDNILVSS</sequence>
<dbReference type="EMBL" id="CZBI01000004">
    <property type="protein sequence ID" value="CUQ27236.1"/>
    <property type="molecule type" value="Genomic_DNA"/>
</dbReference>